<feature type="region of interest" description="Disordered" evidence="1">
    <location>
        <begin position="25"/>
        <end position="90"/>
    </location>
</feature>
<name>A0A3L6TSN4_PANMI</name>
<protein>
    <submittedName>
        <fullName evidence="2">Gag protein</fullName>
    </submittedName>
</protein>
<feature type="compositionally biased region" description="Polar residues" evidence="1">
    <location>
        <begin position="182"/>
        <end position="197"/>
    </location>
</feature>
<evidence type="ECO:0000256" key="1">
    <source>
        <dbReference type="SAM" id="MobiDB-lite"/>
    </source>
</evidence>
<feature type="region of interest" description="Disordered" evidence="1">
    <location>
        <begin position="168"/>
        <end position="247"/>
    </location>
</feature>
<dbReference type="AlphaFoldDB" id="A0A3L6TSN4"/>
<reference evidence="3" key="1">
    <citation type="journal article" date="2019" name="Nat. Commun.">
        <title>The genome of broomcorn millet.</title>
        <authorList>
            <person name="Zou C."/>
            <person name="Miki D."/>
            <person name="Li D."/>
            <person name="Tang Q."/>
            <person name="Xiao L."/>
            <person name="Rajput S."/>
            <person name="Deng P."/>
            <person name="Jia W."/>
            <person name="Huang R."/>
            <person name="Zhang M."/>
            <person name="Sun Y."/>
            <person name="Hu J."/>
            <person name="Fu X."/>
            <person name="Schnable P.S."/>
            <person name="Li F."/>
            <person name="Zhang H."/>
            <person name="Feng B."/>
            <person name="Zhu X."/>
            <person name="Liu R."/>
            <person name="Schnable J.C."/>
            <person name="Zhu J.-K."/>
            <person name="Zhang H."/>
        </authorList>
    </citation>
    <scope>NUCLEOTIDE SEQUENCE [LARGE SCALE GENOMIC DNA]</scope>
</reference>
<accession>A0A3L6TSN4</accession>
<sequence>MIRQLQEEELRCELTHQQLREKRRLLERMSMPEEEVHKDLESPPRRYPREHIRSEVTRSRERERRCYSEEEESEEEYRRQRDRHRRSRRQEQPWTPLVVELYEQGEKETLQEYMHRFVKLHAKAPHVPDVTVVDAVIAGLQMGPCGEYLDRCKPRTVEELFDVMQEYSKSDRGRRRRIEACNQENKNRSNQWSQSKSWHAEQSKQQNHKPVNTVAGGQQNQEPQGSHHGRARGGRSGRGGRGGRGSWGQKIPYCYFHGRDQGHWTNECHFTKQKKKEFDDKPTEPPKSVNHTSGGDRAGSIASASQWPAHHPMFNYNPMSYVP</sequence>
<feature type="compositionally biased region" description="Polar residues" evidence="1">
    <location>
        <begin position="203"/>
        <end position="224"/>
    </location>
</feature>
<proteinExistence type="predicted"/>
<gene>
    <name evidence="2" type="ORF">C2845_PM01G48130</name>
</gene>
<dbReference type="EMBL" id="PQIB02000001">
    <property type="protein sequence ID" value="RLN42676.1"/>
    <property type="molecule type" value="Genomic_DNA"/>
</dbReference>
<evidence type="ECO:0000313" key="2">
    <source>
        <dbReference type="EMBL" id="RLN42676.1"/>
    </source>
</evidence>
<comment type="caution">
    <text evidence="2">The sequence shown here is derived from an EMBL/GenBank/DDBJ whole genome shotgun (WGS) entry which is preliminary data.</text>
</comment>
<dbReference type="Proteomes" id="UP000275267">
    <property type="component" value="Unassembled WGS sequence"/>
</dbReference>
<keyword evidence="3" id="KW-1185">Reference proteome</keyword>
<feature type="compositionally biased region" description="Basic and acidic residues" evidence="1">
    <location>
        <begin position="25"/>
        <end position="68"/>
    </location>
</feature>
<feature type="region of interest" description="Disordered" evidence="1">
    <location>
        <begin position="275"/>
        <end position="323"/>
    </location>
</feature>
<evidence type="ECO:0000313" key="3">
    <source>
        <dbReference type="Proteomes" id="UP000275267"/>
    </source>
</evidence>
<organism evidence="2 3">
    <name type="scientific">Panicum miliaceum</name>
    <name type="common">Proso millet</name>
    <name type="synonym">Broomcorn millet</name>
    <dbReference type="NCBI Taxonomy" id="4540"/>
    <lineage>
        <taxon>Eukaryota</taxon>
        <taxon>Viridiplantae</taxon>
        <taxon>Streptophyta</taxon>
        <taxon>Embryophyta</taxon>
        <taxon>Tracheophyta</taxon>
        <taxon>Spermatophyta</taxon>
        <taxon>Magnoliopsida</taxon>
        <taxon>Liliopsida</taxon>
        <taxon>Poales</taxon>
        <taxon>Poaceae</taxon>
        <taxon>PACMAD clade</taxon>
        <taxon>Panicoideae</taxon>
        <taxon>Panicodae</taxon>
        <taxon>Paniceae</taxon>
        <taxon>Panicinae</taxon>
        <taxon>Panicum</taxon>
        <taxon>Panicum sect. Panicum</taxon>
    </lineage>
</organism>
<feature type="compositionally biased region" description="Gly residues" evidence="1">
    <location>
        <begin position="236"/>
        <end position="246"/>
    </location>
</feature>